<dbReference type="PRINTS" id="PR01217">
    <property type="entry name" value="PRICHEXTENSN"/>
</dbReference>
<evidence type="ECO:0000313" key="3">
    <source>
        <dbReference type="Proteomes" id="UP000789524"/>
    </source>
</evidence>
<name>A0A8J2QKN1_9NEOP</name>
<dbReference type="EMBL" id="CAKASE010000050">
    <property type="protein sequence ID" value="CAG9563703.1"/>
    <property type="molecule type" value="Genomic_DNA"/>
</dbReference>
<dbReference type="AlphaFoldDB" id="A0A8J2QKN1"/>
<reference evidence="2" key="1">
    <citation type="submission" date="2021-09" db="EMBL/GenBank/DDBJ databases">
        <authorList>
            <person name="Martin H S."/>
        </authorList>
    </citation>
    <scope>NUCLEOTIDE SEQUENCE</scope>
</reference>
<proteinExistence type="predicted"/>
<evidence type="ECO:0000256" key="1">
    <source>
        <dbReference type="SAM" id="MobiDB-lite"/>
    </source>
</evidence>
<feature type="region of interest" description="Disordered" evidence="1">
    <location>
        <begin position="120"/>
        <end position="166"/>
    </location>
</feature>
<organism evidence="2 3">
    <name type="scientific">Danaus chrysippus</name>
    <name type="common">African queen</name>
    <dbReference type="NCBI Taxonomy" id="151541"/>
    <lineage>
        <taxon>Eukaryota</taxon>
        <taxon>Metazoa</taxon>
        <taxon>Ecdysozoa</taxon>
        <taxon>Arthropoda</taxon>
        <taxon>Hexapoda</taxon>
        <taxon>Insecta</taxon>
        <taxon>Pterygota</taxon>
        <taxon>Neoptera</taxon>
        <taxon>Endopterygota</taxon>
        <taxon>Lepidoptera</taxon>
        <taxon>Glossata</taxon>
        <taxon>Ditrysia</taxon>
        <taxon>Papilionoidea</taxon>
        <taxon>Nymphalidae</taxon>
        <taxon>Danainae</taxon>
        <taxon>Danaini</taxon>
        <taxon>Danaina</taxon>
        <taxon>Danaus</taxon>
        <taxon>Anosia</taxon>
    </lineage>
</organism>
<comment type="caution">
    <text evidence="2">The sequence shown here is derived from an EMBL/GenBank/DDBJ whole genome shotgun (WGS) entry which is preliminary data.</text>
</comment>
<dbReference type="Proteomes" id="UP000789524">
    <property type="component" value="Unassembled WGS sequence"/>
</dbReference>
<protein>
    <submittedName>
        <fullName evidence="2">(African queen) hypothetical protein</fullName>
    </submittedName>
</protein>
<feature type="compositionally biased region" description="Pro residues" evidence="1">
    <location>
        <begin position="145"/>
        <end position="159"/>
    </location>
</feature>
<accession>A0A8J2QKN1</accession>
<sequence length="212" mass="23366">MCPQQVPAAPRPPLCMLPDRRQLVPGAVCSSLVLGSQYSPLPPAYRQPFPYLYPPSYSHAPAPRPFLPAPPMPHTHYPAPGLGVTYSAPYSSQPHLYSHVPSRPVSPPVYPTPYYPRAQLYRSPQRSVRPPPGFTPEPRENAPTPASPPPAADPSPGRPWLPRNRVSYDNVNKNQFSLKRFESLRTGDALGDAAVSPENGMCVRSADWTVWI</sequence>
<keyword evidence="3" id="KW-1185">Reference proteome</keyword>
<evidence type="ECO:0000313" key="2">
    <source>
        <dbReference type="EMBL" id="CAG9563703.1"/>
    </source>
</evidence>
<gene>
    <name evidence="2" type="ORF">DCHRY22_LOCUS4808</name>
</gene>